<dbReference type="GO" id="GO:0071949">
    <property type="term" value="F:FAD binding"/>
    <property type="evidence" value="ECO:0007669"/>
    <property type="project" value="TreeGrafter"/>
</dbReference>
<dbReference type="PANTHER" id="PTHR10632">
    <property type="entry name" value="SULFIDE:QUINONE OXIDOREDUCTASE"/>
    <property type="match status" value="1"/>
</dbReference>
<gene>
    <name evidence="2" type="ORF">SSLN_LOCUS16165</name>
</gene>
<protein>
    <submittedName>
        <fullName evidence="4">Pyr_redox_2 domain-containing protein</fullName>
    </submittedName>
</protein>
<feature type="region of interest" description="Disordered" evidence="1">
    <location>
        <begin position="1"/>
        <end position="22"/>
    </location>
</feature>
<dbReference type="OrthoDB" id="5376590at2759"/>
<evidence type="ECO:0000313" key="4">
    <source>
        <dbReference type="WBParaSite" id="SSLN_0001677701-mRNA-1"/>
    </source>
</evidence>
<dbReference type="AlphaFoldDB" id="A0A183TI67"/>
<dbReference type="SUPFAM" id="SSF51905">
    <property type="entry name" value="FAD/NAD(P)-binding domain"/>
    <property type="match status" value="1"/>
</dbReference>
<dbReference type="STRING" id="70667.A0A183TI67"/>
<dbReference type="PANTHER" id="PTHR10632:SF2">
    <property type="entry name" value="SULFIDE:QUINONE OXIDOREDUCTASE, MITOCHONDRIAL"/>
    <property type="match status" value="1"/>
</dbReference>
<proteinExistence type="predicted"/>
<evidence type="ECO:0000313" key="3">
    <source>
        <dbReference type="Proteomes" id="UP000275846"/>
    </source>
</evidence>
<accession>A0A183TI67</accession>
<evidence type="ECO:0000256" key="1">
    <source>
        <dbReference type="SAM" id="MobiDB-lite"/>
    </source>
</evidence>
<dbReference type="Proteomes" id="UP000275846">
    <property type="component" value="Unassembled WGS sequence"/>
</dbReference>
<keyword evidence="3" id="KW-1185">Reference proteome</keyword>
<name>A0A183TI67_SCHSO</name>
<dbReference type="InterPro" id="IPR036188">
    <property type="entry name" value="FAD/NAD-bd_sf"/>
</dbReference>
<dbReference type="GO" id="GO:0070221">
    <property type="term" value="P:sulfide oxidation, using sulfide:quinone oxidoreductase"/>
    <property type="evidence" value="ECO:0007669"/>
    <property type="project" value="TreeGrafter"/>
</dbReference>
<reference evidence="2 3" key="2">
    <citation type="submission" date="2018-11" db="EMBL/GenBank/DDBJ databases">
        <authorList>
            <consortium name="Pathogen Informatics"/>
        </authorList>
    </citation>
    <scope>NUCLEOTIDE SEQUENCE [LARGE SCALE GENOMIC DNA]</scope>
    <source>
        <strain evidence="2 3">NST_G2</strain>
    </source>
</reference>
<dbReference type="Gene3D" id="3.50.50.100">
    <property type="match status" value="1"/>
</dbReference>
<dbReference type="GO" id="GO:0070224">
    <property type="term" value="F:sulfide:quinone oxidoreductase activity"/>
    <property type="evidence" value="ECO:0007669"/>
    <property type="project" value="TreeGrafter"/>
</dbReference>
<organism evidence="4">
    <name type="scientific">Schistocephalus solidus</name>
    <name type="common">Tapeworm</name>
    <dbReference type="NCBI Taxonomy" id="70667"/>
    <lineage>
        <taxon>Eukaryota</taxon>
        <taxon>Metazoa</taxon>
        <taxon>Spiralia</taxon>
        <taxon>Lophotrochozoa</taxon>
        <taxon>Platyhelminthes</taxon>
        <taxon>Cestoda</taxon>
        <taxon>Eucestoda</taxon>
        <taxon>Diphyllobothriidea</taxon>
        <taxon>Diphyllobothriidae</taxon>
        <taxon>Schistocephalus</taxon>
    </lineage>
</organism>
<evidence type="ECO:0000313" key="2">
    <source>
        <dbReference type="EMBL" id="VDM02551.1"/>
    </source>
</evidence>
<dbReference type="InterPro" id="IPR015904">
    <property type="entry name" value="Sulphide_quinone_reductase"/>
</dbReference>
<dbReference type="WBParaSite" id="SSLN_0001677701-mRNA-1">
    <property type="protein sequence ID" value="SSLN_0001677701-mRNA-1"/>
    <property type="gene ID" value="SSLN_0001677701"/>
</dbReference>
<reference evidence="4" key="1">
    <citation type="submission" date="2016-06" db="UniProtKB">
        <authorList>
            <consortium name="WormBaseParasite"/>
        </authorList>
    </citation>
    <scope>IDENTIFICATION</scope>
</reference>
<sequence>MGHVGRTRVTNTSNDREPNLPAIITPATNIDDEITGNDDSDADGQGIITSITPPVYDLLHIVPPMTPPEVLVKTAALSDSAAPGYVTVDRATTRHIKFPNIFSIGDCSNMPTSKTAAAIASQTPVLVENLLDVLKGGAGTVAQYDGYTSCPLITGETKGILAEFNYDLQPRETLPFDQATERWIFGYIKRFILPPLYWDGLLRRYAAAGGAQE</sequence>
<dbReference type="EMBL" id="UYSU01040748">
    <property type="protein sequence ID" value="VDM02551.1"/>
    <property type="molecule type" value="Genomic_DNA"/>
</dbReference>